<dbReference type="InterPro" id="IPR000792">
    <property type="entry name" value="Tscrpt_reg_LuxR_C"/>
</dbReference>
<dbReference type="KEGG" id="sfy:GFH48_19675"/>
<dbReference type="Gene3D" id="1.25.40.10">
    <property type="entry name" value="Tetratricopeptide repeat domain"/>
    <property type="match status" value="1"/>
</dbReference>
<dbReference type="InterPro" id="IPR011990">
    <property type="entry name" value="TPR-like_helical_dom_sf"/>
</dbReference>
<dbReference type="GO" id="GO:0005737">
    <property type="term" value="C:cytoplasm"/>
    <property type="evidence" value="ECO:0007669"/>
    <property type="project" value="TreeGrafter"/>
</dbReference>
<dbReference type="GO" id="GO:0005524">
    <property type="term" value="F:ATP binding"/>
    <property type="evidence" value="ECO:0007669"/>
    <property type="project" value="UniProtKB-KW"/>
</dbReference>
<gene>
    <name evidence="4" type="ORF">GFH48_19675</name>
</gene>
<keyword evidence="1" id="KW-0547">Nucleotide-binding</keyword>
<evidence type="ECO:0000259" key="3">
    <source>
        <dbReference type="PROSITE" id="PS50043"/>
    </source>
</evidence>
<dbReference type="InterPro" id="IPR016032">
    <property type="entry name" value="Sig_transdc_resp-reg_C-effctor"/>
</dbReference>
<keyword evidence="2" id="KW-0067">ATP-binding</keyword>
<evidence type="ECO:0000256" key="1">
    <source>
        <dbReference type="ARBA" id="ARBA00022741"/>
    </source>
</evidence>
<dbReference type="InterPro" id="IPR027417">
    <property type="entry name" value="P-loop_NTPase"/>
</dbReference>
<evidence type="ECO:0000313" key="5">
    <source>
        <dbReference type="Proteomes" id="UP000326179"/>
    </source>
</evidence>
<dbReference type="PANTHER" id="PTHR16305:SF35">
    <property type="entry name" value="TRANSCRIPTIONAL ACTIVATOR DOMAIN"/>
    <property type="match status" value="1"/>
</dbReference>
<dbReference type="Proteomes" id="UP000326179">
    <property type="component" value="Chromosome"/>
</dbReference>
<dbReference type="CDD" id="cd06170">
    <property type="entry name" value="LuxR_C_like"/>
    <property type="match status" value="1"/>
</dbReference>
<protein>
    <submittedName>
        <fullName evidence="4">AAA family ATPase</fullName>
    </submittedName>
</protein>
<dbReference type="SUPFAM" id="SSF52540">
    <property type="entry name" value="P-loop containing nucleoside triphosphate hydrolases"/>
    <property type="match status" value="1"/>
</dbReference>
<sequence>MDLLEREAVLQDLAGHLQAAVSGPGRLALVRGEAGIGKTTVVHHLARQADPSIRVLVGACDPLATPRPLGPLMDLAPRLGPAVRTGLTGALAGTCRSDEVFDCLLADLTASPSLLVVEDVHWADEATMDLLRYLARRLTSVPSLVVATYRDDEVGRTHHLTALLGTLAGYPWVYRHDLAPLSRSAVARLATGHAVDAEQLHHLSAGNPFIVTEILAAPAETIPATVREAVAGRLAGLSAAARTVVDVLAVLGHRVSPPLLAGVLPAPEEALEEAVACGIVRTVGQATEFRHELTRLAVLEAVPAASRLRIHRQALTAMRSGPVTADDLALLADHSEAAGDPAAVLEYAPAAADHAAATDAHREAAAQYARALRYADSLPSDRQTSLLEGHAQACLLSGRLDEGVESCRTAVRLHRAAGDRPREGDNLRRLSYWLWAAGRTAESRQTALDAMRMLDGLGPSRELAWAHLNLCQLACYEHEAVAETDSHAEKAIALGERFGDTEVVVQARFHAAAARMLSEGHGWEDCERAVDSAMAQDPPADAGSLALVMCWFAALQRDVDRTAAAVSRAEAHCLDHDLLFHLLSSRAWGSWGLLNRGSWTQAADAAQEVLSHPHSPPVVRALTLTVLGLVRARQGEVQVWPLLDQAASLVDANCLTATGLGWEARVEAAWLAGDDERVRAEARRGLDASQDRSHPWLSGPLACWIRRAGGTPPRVPAAGPHALELAGDWSGAAALWDTLGCPYDAALARLSGDAPALHQALAVFESLGARSAVARTRAVMRSRGVRPIRRGPRAATRANPYGLTNRELDVLKLLNEDLSDAEIAARLYITPKTAGHHVGAVLNKLGVHTRHEAARKLHHSDRR</sequence>
<evidence type="ECO:0000313" key="4">
    <source>
        <dbReference type="EMBL" id="QFZ75192.1"/>
    </source>
</evidence>
<dbReference type="SUPFAM" id="SSF46894">
    <property type="entry name" value="C-terminal effector domain of the bipartite response regulators"/>
    <property type="match status" value="1"/>
</dbReference>
<dbReference type="InterPro" id="IPR041664">
    <property type="entry name" value="AAA_16"/>
</dbReference>
<feature type="domain" description="HTH luxR-type" evidence="3">
    <location>
        <begin position="796"/>
        <end position="861"/>
    </location>
</feature>
<accession>A0A5Q0LDM2</accession>
<name>A0A5Q0LDM2_9ACTN</name>
<dbReference type="AlphaFoldDB" id="A0A5Q0LDM2"/>
<dbReference type="Pfam" id="PF13191">
    <property type="entry name" value="AAA_16"/>
    <property type="match status" value="1"/>
</dbReference>
<dbReference type="PROSITE" id="PS50043">
    <property type="entry name" value="HTH_LUXR_2"/>
    <property type="match status" value="1"/>
</dbReference>
<dbReference type="GO" id="GO:0006355">
    <property type="term" value="P:regulation of DNA-templated transcription"/>
    <property type="evidence" value="ECO:0007669"/>
    <property type="project" value="InterPro"/>
</dbReference>
<dbReference type="PANTHER" id="PTHR16305">
    <property type="entry name" value="TESTICULAR SOLUBLE ADENYLYL CYCLASE"/>
    <property type="match status" value="1"/>
</dbReference>
<dbReference type="EMBL" id="CP045643">
    <property type="protein sequence ID" value="QFZ75192.1"/>
    <property type="molecule type" value="Genomic_DNA"/>
</dbReference>
<dbReference type="Gene3D" id="1.10.10.10">
    <property type="entry name" value="Winged helix-like DNA-binding domain superfamily/Winged helix DNA-binding domain"/>
    <property type="match status" value="1"/>
</dbReference>
<organism evidence="4 5">
    <name type="scientific">Streptomyces fagopyri</name>
    <dbReference type="NCBI Taxonomy" id="2662397"/>
    <lineage>
        <taxon>Bacteria</taxon>
        <taxon>Bacillati</taxon>
        <taxon>Actinomycetota</taxon>
        <taxon>Actinomycetes</taxon>
        <taxon>Kitasatosporales</taxon>
        <taxon>Streptomycetaceae</taxon>
        <taxon>Streptomyces</taxon>
    </lineage>
</organism>
<dbReference type="InterPro" id="IPR036388">
    <property type="entry name" value="WH-like_DNA-bd_sf"/>
</dbReference>
<dbReference type="GO" id="GO:0003677">
    <property type="term" value="F:DNA binding"/>
    <property type="evidence" value="ECO:0007669"/>
    <property type="project" value="InterPro"/>
</dbReference>
<dbReference type="SMART" id="SM00421">
    <property type="entry name" value="HTH_LUXR"/>
    <property type="match status" value="1"/>
</dbReference>
<dbReference type="RefSeq" id="WP_153289464.1">
    <property type="nucleotide sequence ID" value="NZ_CP045643.1"/>
</dbReference>
<dbReference type="SUPFAM" id="SSF48452">
    <property type="entry name" value="TPR-like"/>
    <property type="match status" value="1"/>
</dbReference>
<dbReference type="Pfam" id="PF00196">
    <property type="entry name" value="GerE"/>
    <property type="match status" value="1"/>
</dbReference>
<dbReference type="PRINTS" id="PR00038">
    <property type="entry name" value="HTHLUXR"/>
</dbReference>
<reference evidence="4 5" key="1">
    <citation type="submission" date="2019-10" db="EMBL/GenBank/DDBJ databases">
        <title>A novel species.</title>
        <authorList>
            <person name="Gao J."/>
        </authorList>
    </citation>
    <scope>NUCLEOTIDE SEQUENCE [LARGE SCALE GENOMIC DNA]</scope>
    <source>
        <strain evidence="4 5">QMT-28</strain>
    </source>
</reference>
<keyword evidence="5" id="KW-1185">Reference proteome</keyword>
<dbReference type="GO" id="GO:0004016">
    <property type="term" value="F:adenylate cyclase activity"/>
    <property type="evidence" value="ECO:0007669"/>
    <property type="project" value="TreeGrafter"/>
</dbReference>
<proteinExistence type="predicted"/>
<evidence type="ECO:0000256" key="2">
    <source>
        <dbReference type="ARBA" id="ARBA00022840"/>
    </source>
</evidence>